<dbReference type="Proteomes" id="UP000184204">
    <property type="component" value="Unassembled WGS sequence"/>
</dbReference>
<reference evidence="4" key="3">
    <citation type="submission" date="2016-11" db="EMBL/GenBank/DDBJ databases">
        <authorList>
            <person name="Varghese N."/>
            <person name="Submissions S."/>
        </authorList>
    </citation>
    <scope>NUCLEOTIDE SEQUENCE</scope>
    <source>
        <strain evidence="4">DSM 1682</strain>
    </source>
</reference>
<proteinExistence type="predicted"/>
<dbReference type="InterPro" id="IPR006675">
    <property type="entry name" value="HDIG_dom"/>
</dbReference>
<dbReference type="RefSeq" id="WP_066046973.1">
    <property type="nucleotide sequence ID" value="NZ_CP014223.1"/>
</dbReference>
<keyword evidence="5" id="KW-1185">Reference proteome</keyword>
<name>A0A0X8VB86_ANAPI</name>
<dbReference type="CDD" id="cd00077">
    <property type="entry name" value="HDc"/>
    <property type="match status" value="1"/>
</dbReference>
<dbReference type="PANTHER" id="PTHR36442">
    <property type="entry name" value="CYCLIC-DI-AMP PHOSPHODIESTERASE PGPH"/>
    <property type="match status" value="1"/>
</dbReference>
<feature type="transmembrane region" description="Helical" evidence="1">
    <location>
        <begin position="421"/>
        <end position="442"/>
    </location>
</feature>
<dbReference type="Proteomes" id="UP000068026">
    <property type="component" value="Chromosome"/>
</dbReference>
<dbReference type="InterPro" id="IPR003607">
    <property type="entry name" value="HD/PDEase_dom"/>
</dbReference>
<reference evidence="3 5" key="1">
    <citation type="journal article" date="2016" name="Genome Announc.">
        <title>Complete Genome Sequence of the Amino Acid-Fermenting Clostridium propionicum X2 (DSM 1682).</title>
        <authorList>
            <person name="Poehlein A."/>
            <person name="Schlien K."/>
            <person name="Chowdhury N.P."/>
            <person name="Gottschalk G."/>
            <person name="Buckel W."/>
            <person name="Daniel R."/>
        </authorList>
    </citation>
    <scope>NUCLEOTIDE SEQUENCE [LARGE SCALE GENOMIC DNA]</scope>
    <source>
        <strain evidence="3 5">X2</strain>
    </source>
</reference>
<reference evidence="6" key="4">
    <citation type="submission" date="2016-11" db="EMBL/GenBank/DDBJ databases">
        <authorList>
            <person name="Jaros S."/>
            <person name="Januszkiewicz K."/>
            <person name="Wedrychowicz H."/>
        </authorList>
    </citation>
    <scope>NUCLEOTIDE SEQUENCE [LARGE SCALE GENOMIC DNA]</scope>
    <source>
        <strain evidence="6">DSM 1682</strain>
    </source>
</reference>
<dbReference type="PANTHER" id="PTHR36442:SF1">
    <property type="entry name" value="CYCLIC-DI-AMP PHOSPHODIESTERASE PGPH"/>
    <property type="match status" value="1"/>
</dbReference>
<dbReference type="Gene3D" id="1.10.3210.10">
    <property type="entry name" value="Hypothetical protein af1432"/>
    <property type="match status" value="1"/>
</dbReference>
<keyword evidence="1" id="KW-1133">Transmembrane helix</keyword>
<feature type="transmembrane region" description="Helical" evidence="1">
    <location>
        <begin position="386"/>
        <end position="409"/>
    </location>
</feature>
<evidence type="ECO:0000256" key="1">
    <source>
        <dbReference type="SAM" id="Phobius"/>
    </source>
</evidence>
<dbReference type="Pfam" id="PF07697">
    <property type="entry name" value="7TMR-HDED"/>
    <property type="match status" value="1"/>
</dbReference>
<evidence type="ECO:0000259" key="2">
    <source>
        <dbReference type="SMART" id="SM00471"/>
    </source>
</evidence>
<feature type="transmembrane region" description="Helical" evidence="1">
    <location>
        <begin position="343"/>
        <end position="366"/>
    </location>
</feature>
<dbReference type="SMART" id="SM00471">
    <property type="entry name" value="HDc"/>
    <property type="match status" value="1"/>
</dbReference>
<keyword evidence="1" id="KW-0812">Transmembrane</keyword>
<feature type="transmembrane region" description="Helical" evidence="1">
    <location>
        <begin position="16"/>
        <end position="35"/>
    </location>
</feature>
<dbReference type="Pfam" id="PF07698">
    <property type="entry name" value="7TM-7TMR_HD"/>
    <property type="match status" value="1"/>
</dbReference>
<feature type="transmembrane region" description="Helical" evidence="1">
    <location>
        <begin position="298"/>
        <end position="316"/>
    </location>
</feature>
<evidence type="ECO:0000313" key="5">
    <source>
        <dbReference type="Proteomes" id="UP000068026"/>
    </source>
</evidence>
<organism evidence="4 6">
    <name type="scientific">Anaerotignum propionicum DSM 1682</name>
    <dbReference type="NCBI Taxonomy" id="991789"/>
    <lineage>
        <taxon>Bacteria</taxon>
        <taxon>Bacillati</taxon>
        <taxon>Bacillota</taxon>
        <taxon>Clostridia</taxon>
        <taxon>Lachnospirales</taxon>
        <taxon>Anaerotignaceae</taxon>
        <taxon>Anaerotignum</taxon>
    </lineage>
</organism>
<evidence type="ECO:0000313" key="6">
    <source>
        <dbReference type="Proteomes" id="UP000184204"/>
    </source>
</evidence>
<dbReference type="NCBIfam" id="TIGR00277">
    <property type="entry name" value="HDIG"/>
    <property type="match status" value="1"/>
</dbReference>
<gene>
    <name evidence="3" type="ORF">CPRO_02760</name>
    <name evidence="4" type="ORF">SAMN02745151_00075</name>
</gene>
<dbReference type="EMBL" id="CP014223">
    <property type="protein sequence ID" value="AMJ39899.1"/>
    <property type="molecule type" value="Genomic_DNA"/>
</dbReference>
<sequence length="706" mass="78314">MVKRTKEVDIKRYPQWVLLGLAFVLTVLCIGMSPYGNYEEIVQVGDVATKRYVAPRDTVDEVTTKKLQTAAANSVGPIYKNDITVEANSTKQVNDVFQELNEVILDMKDGDDFYHKVKDASLKLPVVLSNRQLSAYQAMPLSNRILFAEDCVGVLNQIYSEGLSADELEQAKEQVKEGVGATPWSEDLKGMAYAIVSTALDPNLVLDEEAMEAIKDEKRKEVNEVRIRKNQKIVDEGEIITQDIYDRLIALKLIGHTQNDGRLLPFLGSSAIVALLFGAVGLFFLWKKGDEILKKNETRMLFSVYVIMILLCKAMALLPYYSLIPLSLFAMLISILIGRRMALLMNCFFSIVACMIVSGDVEFLSYALISGSFGALLIQKTEKRTFVVPVAVGMAVVNLVTMFAVGLFFRDGYTTQLVMASGFGALVGLISVVVAVGSLPFWESVFEANTSLRLLELTNPNNELLRKLMIEAPGTYHHSLIVANLAETAVYEIGGNTALARAGAYYHDAGKLKYPLFFAENQTGHNPHDDIEPKSSARIITQHTKAGVEMGMEFGLPKVILDIMKEHHGTTVVKYFYFKALKVYGSENVNEADYRYDGPIPTSRESAVVMLADTVEAAVRAMLGAGKTLEEVEGAIYGLIKDKLDDGQLNRSGLAIHELEKIQKAFLKVFHGMYHERVSYPKKEEIEAASRKVNLGKEEKDSDNTD</sequence>
<dbReference type="OrthoDB" id="9806952at2"/>
<dbReference type="InterPro" id="IPR006674">
    <property type="entry name" value="HD_domain"/>
</dbReference>
<evidence type="ECO:0000313" key="4">
    <source>
        <dbReference type="EMBL" id="SHE27483.1"/>
    </source>
</evidence>
<dbReference type="InterPro" id="IPR052722">
    <property type="entry name" value="PgpH_phosphodiesterase"/>
</dbReference>
<dbReference type="InterPro" id="IPR011624">
    <property type="entry name" value="Metal-dep_PHydrolase_7TM_extra"/>
</dbReference>
<evidence type="ECO:0000313" key="3">
    <source>
        <dbReference type="EMBL" id="AMJ39899.1"/>
    </source>
</evidence>
<protein>
    <recommendedName>
        <fullName evidence="2">HD/PDEase domain-containing protein</fullName>
    </recommendedName>
</protein>
<reference evidence="5" key="2">
    <citation type="submission" date="2016-01" db="EMBL/GenBank/DDBJ databases">
        <authorList>
            <person name="Poehlein A."/>
            <person name="Schlien K."/>
            <person name="Gottschalk G."/>
            <person name="Buckel W."/>
            <person name="Daniel R."/>
        </authorList>
    </citation>
    <scope>NUCLEOTIDE SEQUENCE [LARGE SCALE GENOMIC DNA]</scope>
    <source>
        <strain evidence="5">X2</strain>
    </source>
</reference>
<dbReference type="EMBL" id="FQUA01000001">
    <property type="protein sequence ID" value="SHE27483.1"/>
    <property type="molecule type" value="Genomic_DNA"/>
</dbReference>
<dbReference type="InterPro" id="IPR011621">
    <property type="entry name" value="Metal-dep_PHydrolase_7TM_intra"/>
</dbReference>
<accession>A0A0X8VB86</accession>
<dbReference type="KEGG" id="cpro:CPRO_02760"/>
<dbReference type="AlphaFoldDB" id="A0A0X8VB86"/>
<dbReference type="Pfam" id="PF01966">
    <property type="entry name" value="HD"/>
    <property type="match status" value="1"/>
</dbReference>
<feature type="transmembrane region" description="Helical" evidence="1">
    <location>
        <begin position="263"/>
        <end position="286"/>
    </location>
</feature>
<dbReference type="SUPFAM" id="SSF109604">
    <property type="entry name" value="HD-domain/PDEase-like"/>
    <property type="match status" value="1"/>
</dbReference>
<feature type="transmembrane region" description="Helical" evidence="1">
    <location>
        <begin position="322"/>
        <end position="338"/>
    </location>
</feature>
<feature type="domain" description="HD/PDEase" evidence="2">
    <location>
        <begin position="471"/>
        <end position="627"/>
    </location>
</feature>
<keyword evidence="1" id="KW-0472">Membrane</keyword>